<organism evidence="1">
    <name type="scientific">Pseudothermotoga hypogea</name>
    <dbReference type="NCBI Taxonomy" id="57487"/>
    <lineage>
        <taxon>Bacteria</taxon>
        <taxon>Thermotogati</taxon>
        <taxon>Thermotogota</taxon>
        <taxon>Thermotogae</taxon>
        <taxon>Thermotogales</taxon>
        <taxon>Thermotogaceae</taxon>
        <taxon>Pseudothermotoga</taxon>
    </lineage>
</organism>
<dbReference type="EMBL" id="DTKQ01000021">
    <property type="protein sequence ID" value="HGZ78852.1"/>
    <property type="molecule type" value="Genomic_DNA"/>
</dbReference>
<proteinExistence type="predicted"/>
<dbReference type="Gene3D" id="3.30.450.40">
    <property type="match status" value="1"/>
</dbReference>
<comment type="caution">
    <text evidence="1">The sequence shown here is derived from an EMBL/GenBank/DDBJ whole genome shotgun (WGS) entry which is preliminary data.</text>
</comment>
<accession>A0A832MPB0</accession>
<dbReference type="InterPro" id="IPR029016">
    <property type="entry name" value="GAF-like_dom_sf"/>
</dbReference>
<dbReference type="AlphaFoldDB" id="A0A832MPB0"/>
<reference evidence="1" key="1">
    <citation type="journal article" date="2020" name="mSystems">
        <title>Genome- and Community-Level Interaction Insights into Carbon Utilization and Element Cycling Functions of Hydrothermarchaeota in Hydrothermal Sediment.</title>
        <authorList>
            <person name="Zhou Z."/>
            <person name="Liu Y."/>
            <person name="Xu W."/>
            <person name="Pan J."/>
            <person name="Luo Z.H."/>
            <person name="Li M."/>
        </authorList>
    </citation>
    <scope>NUCLEOTIDE SEQUENCE [LARGE SCALE GENOMIC DNA]</scope>
    <source>
        <strain evidence="1">SpSt-86</strain>
    </source>
</reference>
<evidence type="ECO:0000313" key="1">
    <source>
        <dbReference type="EMBL" id="HGZ78852.1"/>
    </source>
</evidence>
<gene>
    <name evidence="1" type="ORF">ENW55_02575</name>
</gene>
<name>A0A832MPB0_9THEM</name>
<protein>
    <submittedName>
        <fullName evidence="1">Uncharacterized protein</fullName>
    </submittedName>
</protein>
<sequence>MYDSKRLLQTVLNLTEKLLGENVENVYQDILQSAIEVVPGAQAGSVLVRERDRFKYVAAVGFDLEGLRTISFSVKEQEMCLGEKDFLIRVVDGISSSVETLIKDE</sequence>